<gene>
    <name evidence="1" type="ORF">E5676_scaffold1032G00420</name>
</gene>
<dbReference type="EMBL" id="SSTD01008174">
    <property type="protein sequence ID" value="TYK17108.1"/>
    <property type="molecule type" value="Genomic_DNA"/>
</dbReference>
<evidence type="ECO:0000313" key="2">
    <source>
        <dbReference type="Proteomes" id="UP000321947"/>
    </source>
</evidence>
<evidence type="ECO:0000313" key="1">
    <source>
        <dbReference type="EMBL" id="TYK17108.1"/>
    </source>
</evidence>
<dbReference type="Proteomes" id="UP000321947">
    <property type="component" value="Unassembled WGS sequence"/>
</dbReference>
<sequence length="135" mass="15594">MDLNYRSEFRRRIEQRRALRRHGSFVFDRRSRSNSMGFAFDGLYADVKDGWIGVEMCERKSGRDLLAEAWNGEQRAKASCVGSAQRVLFALAGILVELISSFNARLSRPLDQADEERNDRMQCLSLQVGFPHHQR</sequence>
<protein>
    <submittedName>
        <fullName evidence="1">Uncharacterized protein</fullName>
    </submittedName>
</protein>
<proteinExistence type="predicted"/>
<organism evidence="1 2">
    <name type="scientific">Cucumis melo var. makuwa</name>
    <name type="common">Oriental melon</name>
    <dbReference type="NCBI Taxonomy" id="1194695"/>
    <lineage>
        <taxon>Eukaryota</taxon>
        <taxon>Viridiplantae</taxon>
        <taxon>Streptophyta</taxon>
        <taxon>Embryophyta</taxon>
        <taxon>Tracheophyta</taxon>
        <taxon>Spermatophyta</taxon>
        <taxon>Magnoliopsida</taxon>
        <taxon>eudicotyledons</taxon>
        <taxon>Gunneridae</taxon>
        <taxon>Pentapetalae</taxon>
        <taxon>rosids</taxon>
        <taxon>fabids</taxon>
        <taxon>Cucurbitales</taxon>
        <taxon>Cucurbitaceae</taxon>
        <taxon>Benincaseae</taxon>
        <taxon>Cucumis</taxon>
    </lineage>
</organism>
<accession>A0A5D3D0S4</accession>
<comment type="caution">
    <text evidence="1">The sequence shown here is derived from an EMBL/GenBank/DDBJ whole genome shotgun (WGS) entry which is preliminary data.</text>
</comment>
<dbReference type="AlphaFoldDB" id="A0A5D3D0S4"/>
<reference evidence="1 2" key="1">
    <citation type="submission" date="2019-08" db="EMBL/GenBank/DDBJ databases">
        <title>Draft genome sequences of two oriental melons (Cucumis melo L. var makuwa).</title>
        <authorList>
            <person name="Kwon S.-Y."/>
        </authorList>
    </citation>
    <scope>NUCLEOTIDE SEQUENCE [LARGE SCALE GENOMIC DNA]</scope>
    <source>
        <strain evidence="2">cv. Chang Bougi</strain>
        <tissue evidence="1">Leaf</tissue>
    </source>
</reference>
<name>A0A5D3D0S4_CUCMM</name>